<accession>A0A438IQ54</accession>
<proteinExistence type="predicted"/>
<evidence type="ECO:0000313" key="2">
    <source>
        <dbReference type="Proteomes" id="UP000288805"/>
    </source>
</evidence>
<sequence>MAMKAFSSILKTTMKGGFIQGFLASGRGVGMVIVRKYKEEGGWCSRAWKKGRPNVAASRRNGSLDSSVHETNWKSKRMKELLRRLHVIRKGTKDVMTWQLSKGDTFIVKSFYSSLAGCLCMEEKEEGMESSFFVLILDLMEEEKPTSL</sequence>
<dbReference type="Proteomes" id="UP000288805">
    <property type="component" value="Unassembled WGS sequence"/>
</dbReference>
<gene>
    <name evidence="1" type="ORF">CK203_024020</name>
</gene>
<comment type="caution">
    <text evidence="1">The sequence shown here is derived from an EMBL/GenBank/DDBJ whole genome shotgun (WGS) entry which is preliminary data.</text>
</comment>
<organism evidence="1 2">
    <name type="scientific">Vitis vinifera</name>
    <name type="common">Grape</name>
    <dbReference type="NCBI Taxonomy" id="29760"/>
    <lineage>
        <taxon>Eukaryota</taxon>
        <taxon>Viridiplantae</taxon>
        <taxon>Streptophyta</taxon>
        <taxon>Embryophyta</taxon>
        <taxon>Tracheophyta</taxon>
        <taxon>Spermatophyta</taxon>
        <taxon>Magnoliopsida</taxon>
        <taxon>eudicotyledons</taxon>
        <taxon>Gunneridae</taxon>
        <taxon>Pentapetalae</taxon>
        <taxon>rosids</taxon>
        <taxon>Vitales</taxon>
        <taxon>Vitaceae</taxon>
        <taxon>Viteae</taxon>
        <taxon>Vitis</taxon>
    </lineage>
</organism>
<name>A0A438IQ54_VITVI</name>
<evidence type="ECO:0000313" key="1">
    <source>
        <dbReference type="EMBL" id="RVW98836.1"/>
    </source>
</evidence>
<dbReference type="EMBL" id="QGNW01000091">
    <property type="protein sequence ID" value="RVW98836.1"/>
    <property type="molecule type" value="Genomic_DNA"/>
</dbReference>
<reference evidence="1 2" key="1">
    <citation type="journal article" date="2018" name="PLoS Genet.">
        <title>Population sequencing reveals clonal diversity and ancestral inbreeding in the grapevine cultivar Chardonnay.</title>
        <authorList>
            <person name="Roach M.J."/>
            <person name="Johnson D.L."/>
            <person name="Bohlmann J."/>
            <person name="van Vuuren H.J."/>
            <person name="Jones S.J."/>
            <person name="Pretorius I.S."/>
            <person name="Schmidt S.A."/>
            <person name="Borneman A.R."/>
        </authorList>
    </citation>
    <scope>NUCLEOTIDE SEQUENCE [LARGE SCALE GENOMIC DNA]</scope>
    <source>
        <strain evidence="2">cv. Chardonnay</strain>
        <tissue evidence="1">Leaf</tissue>
    </source>
</reference>
<protein>
    <submittedName>
        <fullName evidence="1">Uncharacterized protein</fullName>
    </submittedName>
</protein>
<dbReference type="AlphaFoldDB" id="A0A438IQ54"/>